<dbReference type="Proteomes" id="UP000306192">
    <property type="component" value="Unassembled WGS sequence"/>
</dbReference>
<dbReference type="InterPro" id="IPR023170">
    <property type="entry name" value="HhH_base_excis_C"/>
</dbReference>
<organism evidence="7 8">
    <name type="scientific">Subtercola vilae</name>
    <dbReference type="NCBI Taxonomy" id="2056433"/>
    <lineage>
        <taxon>Bacteria</taxon>
        <taxon>Bacillati</taxon>
        <taxon>Actinomycetota</taxon>
        <taxon>Actinomycetes</taxon>
        <taxon>Micrococcales</taxon>
        <taxon>Microbacteriaceae</taxon>
        <taxon>Subtercola</taxon>
    </lineage>
</organism>
<dbReference type="InterPro" id="IPR051912">
    <property type="entry name" value="Alkylbase_DNA_Glycosylase/TA"/>
</dbReference>
<evidence type="ECO:0000256" key="1">
    <source>
        <dbReference type="ARBA" id="ARBA00000086"/>
    </source>
</evidence>
<sequence>MVKTKSRVPTTRVVCADQNGCMSDTAAWSRVDLTLPARQPFDGAGVMRFLAVHAVKGVETYSAGTYRRTLRLPQGRAVVAVRLAAPSPSAEPAGPVSPAGIECTLWLEHGADVAEAEVRLAGLFDVQADAQAIDGVLGRVAELRGSLAAAPGIRVPGSVDAHETLFRTLIGQQVSVTAARTVQGRLAAALGDELTLGGTPSVGDEPSVDAGQLAPGVWRFFPTAEQFAAGGAAELRGPPRRVQTILEVAEALAEGRLVIDASSTDATLTQTELTERLVAMPGIGPWTAGYVAMRVLGAPDALLDGDLALRAGAAELGLPGERRELVRFAERVAPWRSYFGMHLWREAVARLAAGT</sequence>
<dbReference type="Gene3D" id="1.10.1670.10">
    <property type="entry name" value="Helix-hairpin-Helix base-excision DNA repair enzymes (C-terminal)"/>
    <property type="match status" value="1"/>
</dbReference>
<dbReference type="EMBL" id="QYRT01000002">
    <property type="protein sequence ID" value="TIH40696.1"/>
    <property type="molecule type" value="Genomic_DNA"/>
</dbReference>
<dbReference type="EC" id="3.2.2.21" evidence="2"/>
<dbReference type="SMART" id="SM00478">
    <property type="entry name" value="ENDO3c"/>
    <property type="match status" value="1"/>
</dbReference>
<evidence type="ECO:0000313" key="7">
    <source>
        <dbReference type="EMBL" id="TIH40696.1"/>
    </source>
</evidence>
<proteinExistence type="predicted"/>
<dbReference type="GO" id="GO:0032131">
    <property type="term" value="F:alkylated DNA binding"/>
    <property type="evidence" value="ECO:0007669"/>
    <property type="project" value="TreeGrafter"/>
</dbReference>
<dbReference type="GO" id="GO:0006285">
    <property type="term" value="P:base-excision repair, AP site formation"/>
    <property type="evidence" value="ECO:0007669"/>
    <property type="project" value="TreeGrafter"/>
</dbReference>
<feature type="domain" description="HhH-GPD" evidence="5">
    <location>
        <begin position="170"/>
        <end position="348"/>
    </location>
</feature>
<dbReference type="GO" id="GO:0043916">
    <property type="term" value="F:DNA-7-methylguanine glycosylase activity"/>
    <property type="evidence" value="ECO:0007669"/>
    <property type="project" value="TreeGrafter"/>
</dbReference>
<evidence type="ECO:0000259" key="5">
    <source>
        <dbReference type="SMART" id="SM00478"/>
    </source>
</evidence>
<evidence type="ECO:0000256" key="4">
    <source>
        <dbReference type="ARBA" id="ARBA00023204"/>
    </source>
</evidence>
<dbReference type="PANTHER" id="PTHR43003">
    <property type="entry name" value="DNA-3-METHYLADENINE GLYCOSYLASE"/>
    <property type="match status" value="1"/>
</dbReference>
<evidence type="ECO:0000313" key="8">
    <source>
        <dbReference type="Proteomes" id="UP000306192"/>
    </source>
</evidence>
<comment type="caution">
    <text evidence="7">The sequence shown here is derived from an EMBL/GenBank/DDBJ whole genome shotgun (WGS) entry which is preliminary data.</text>
</comment>
<evidence type="ECO:0000259" key="6">
    <source>
        <dbReference type="SMART" id="SM01009"/>
    </source>
</evidence>
<dbReference type="InterPro" id="IPR037046">
    <property type="entry name" value="AlkA_N_sf"/>
</dbReference>
<gene>
    <name evidence="7" type="ORF">D4765_01560</name>
</gene>
<dbReference type="InterPro" id="IPR003265">
    <property type="entry name" value="HhH-GPD_domain"/>
</dbReference>
<comment type="catalytic activity">
    <reaction evidence="1">
        <text>Hydrolysis of alkylated DNA, releasing 3-methyladenine, 3-methylguanine, 7-methylguanine and 7-methyladenine.</text>
        <dbReference type="EC" id="3.2.2.21"/>
    </reaction>
</comment>
<dbReference type="SMART" id="SM01009">
    <property type="entry name" value="AlkA_N"/>
    <property type="match status" value="1"/>
</dbReference>
<evidence type="ECO:0000256" key="3">
    <source>
        <dbReference type="ARBA" id="ARBA00022763"/>
    </source>
</evidence>
<feature type="domain" description="DNA-3-methyladenine glycosylase AlkA N-terminal" evidence="6">
    <location>
        <begin position="32"/>
        <end position="160"/>
    </location>
</feature>
<keyword evidence="8" id="KW-1185">Reference proteome</keyword>
<keyword evidence="4" id="KW-0234">DNA repair</keyword>
<dbReference type="GO" id="GO:0032993">
    <property type="term" value="C:protein-DNA complex"/>
    <property type="evidence" value="ECO:0007669"/>
    <property type="project" value="TreeGrafter"/>
</dbReference>
<protein>
    <recommendedName>
        <fullName evidence="2">DNA-3-methyladenine glycosylase II</fullName>
        <ecNumber evidence="2">3.2.2.21</ecNumber>
    </recommendedName>
</protein>
<keyword evidence="3" id="KW-0227">DNA damage</keyword>
<dbReference type="AlphaFoldDB" id="A0A4T2CDM5"/>
<dbReference type="PANTHER" id="PTHR43003:SF13">
    <property type="entry name" value="DNA-3-METHYLADENINE GLYCOSYLASE 2"/>
    <property type="match status" value="1"/>
</dbReference>
<dbReference type="SUPFAM" id="SSF48150">
    <property type="entry name" value="DNA-glycosylase"/>
    <property type="match status" value="1"/>
</dbReference>
<dbReference type="GO" id="GO:0005737">
    <property type="term" value="C:cytoplasm"/>
    <property type="evidence" value="ECO:0007669"/>
    <property type="project" value="TreeGrafter"/>
</dbReference>
<dbReference type="GO" id="GO:0008725">
    <property type="term" value="F:DNA-3-methyladenine glycosylase activity"/>
    <property type="evidence" value="ECO:0007669"/>
    <property type="project" value="TreeGrafter"/>
</dbReference>
<dbReference type="InterPro" id="IPR010316">
    <property type="entry name" value="AlkA_N"/>
</dbReference>
<dbReference type="Pfam" id="PF06029">
    <property type="entry name" value="AlkA_N"/>
    <property type="match status" value="1"/>
</dbReference>
<evidence type="ECO:0000256" key="2">
    <source>
        <dbReference type="ARBA" id="ARBA00012000"/>
    </source>
</evidence>
<dbReference type="GO" id="GO:0006307">
    <property type="term" value="P:DNA alkylation repair"/>
    <property type="evidence" value="ECO:0007669"/>
    <property type="project" value="TreeGrafter"/>
</dbReference>
<reference evidence="7 8" key="1">
    <citation type="journal article" date="2019" name="Microorganisms">
        <title>Systematic Affiliation and Genome Analysis of Subtercola vilae DB165(T) with Particular Emphasis on Cold Adaptation of an Isolate from a High-Altitude Cold Volcano Lake.</title>
        <authorList>
            <person name="Villalobos A.S."/>
            <person name="Wiese J."/>
            <person name="Imhoff J.F."/>
            <person name="Dorador C."/>
            <person name="Keller A."/>
            <person name="Hentschel U."/>
        </authorList>
    </citation>
    <scope>NUCLEOTIDE SEQUENCE [LARGE SCALE GENOMIC DNA]</scope>
    <source>
        <strain evidence="7 8">DB165</strain>
    </source>
</reference>
<dbReference type="Gene3D" id="1.10.340.30">
    <property type="entry name" value="Hypothetical protein, domain 2"/>
    <property type="match status" value="1"/>
</dbReference>
<name>A0A4T2CDM5_9MICO</name>
<dbReference type="Gene3D" id="3.30.310.20">
    <property type="entry name" value="DNA-3-methyladenine glycosylase AlkA, N-terminal domain"/>
    <property type="match status" value="1"/>
</dbReference>
<dbReference type="InterPro" id="IPR011257">
    <property type="entry name" value="DNA_glycosylase"/>
</dbReference>
<accession>A0A4T2CDM5</accession>
<dbReference type="SUPFAM" id="SSF55945">
    <property type="entry name" value="TATA-box binding protein-like"/>
    <property type="match status" value="1"/>
</dbReference>
<dbReference type="CDD" id="cd00056">
    <property type="entry name" value="ENDO3c"/>
    <property type="match status" value="1"/>
</dbReference>